<evidence type="ECO:0000256" key="2">
    <source>
        <dbReference type="ARBA" id="ARBA00023002"/>
    </source>
</evidence>
<dbReference type="Gene3D" id="3.40.50.720">
    <property type="entry name" value="NAD(P)-binding Rossmann-like Domain"/>
    <property type="match status" value="1"/>
</dbReference>
<reference evidence="3" key="1">
    <citation type="submission" date="2022-07" db="EMBL/GenBank/DDBJ databases">
        <title>Tahibacter sp., a new gammaproteobacterium isolated from the silt sample collected at pig farm.</title>
        <authorList>
            <person name="Chen H."/>
        </authorList>
    </citation>
    <scope>NUCLEOTIDE SEQUENCE</scope>
    <source>
        <strain evidence="3">P2K</strain>
    </source>
</reference>
<accession>A0ABT1QLG5</accession>
<dbReference type="PRINTS" id="PR00081">
    <property type="entry name" value="GDHRDH"/>
</dbReference>
<protein>
    <submittedName>
        <fullName evidence="3">SDR family NAD(P)-dependent oxidoreductase</fullName>
    </submittedName>
</protein>
<dbReference type="InterPro" id="IPR002347">
    <property type="entry name" value="SDR_fam"/>
</dbReference>
<dbReference type="InterPro" id="IPR020904">
    <property type="entry name" value="Sc_DH/Rdtase_CS"/>
</dbReference>
<dbReference type="PANTHER" id="PTHR42901">
    <property type="entry name" value="ALCOHOL DEHYDROGENASE"/>
    <property type="match status" value="1"/>
</dbReference>
<comment type="similarity">
    <text evidence="1">Belongs to the short-chain dehydrogenases/reductases (SDR) family.</text>
</comment>
<proteinExistence type="inferred from homology"/>
<name>A0ABT1QLG5_9GAMM</name>
<keyword evidence="2" id="KW-0560">Oxidoreductase</keyword>
<comment type="caution">
    <text evidence="3">The sequence shown here is derived from an EMBL/GenBank/DDBJ whole genome shotgun (WGS) entry which is preliminary data.</text>
</comment>
<dbReference type="PANTHER" id="PTHR42901:SF1">
    <property type="entry name" value="ALCOHOL DEHYDROGENASE"/>
    <property type="match status" value="1"/>
</dbReference>
<evidence type="ECO:0000313" key="4">
    <source>
        <dbReference type="Proteomes" id="UP001165498"/>
    </source>
</evidence>
<dbReference type="Pfam" id="PF00106">
    <property type="entry name" value="adh_short"/>
    <property type="match status" value="1"/>
</dbReference>
<dbReference type="RefSeq" id="WP_255910309.1">
    <property type="nucleotide sequence ID" value="NZ_JANFQO010000001.1"/>
</dbReference>
<dbReference type="InterPro" id="IPR036291">
    <property type="entry name" value="NAD(P)-bd_dom_sf"/>
</dbReference>
<evidence type="ECO:0000256" key="1">
    <source>
        <dbReference type="ARBA" id="ARBA00006484"/>
    </source>
</evidence>
<dbReference type="SUPFAM" id="SSF51735">
    <property type="entry name" value="NAD(P)-binding Rossmann-fold domains"/>
    <property type="match status" value="1"/>
</dbReference>
<dbReference type="CDD" id="cd05233">
    <property type="entry name" value="SDR_c"/>
    <property type="match status" value="1"/>
</dbReference>
<gene>
    <name evidence="3" type="ORF">NM961_00960</name>
</gene>
<dbReference type="PROSITE" id="PS00061">
    <property type="entry name" value="ADH_SHORT"/>
    <property type="match status" value="1"/>
</dbReference>
<organism evidence="3 4">
    <name type="scientific">Tahibacter harae</name>
    <dbReference type="NCBI Taxonomy" id="2963937"/>
    <lineage>
        <taxon>Bacteria</taxon>
        <taxon>Pseudomonadati</taxon>
        <taxon>Pseudomonadota</taxon>
        <taxon>Gammaproteobacteria</taxon>
        <taxon>Lysobacterales</taxon>
        <taxon>Rhodanobacteraceae</taxon>
        <taxon>Tahibacter</taxon>
    </lineage>
</organism>
<evidence type="ECO:0000313" key="3">
    <source>
        <dbReference type="EMBL" id="MCQ4163267.1"/>
    </source>
</evidence>
<dbReference type="Proteomes" id="UP001165498">
    <property type="component" value="Unassembled WGS sequence"/>
</dbReference>
<sequence>MCVAEPAVADAAGIAASIHAATCRARRCAIARQALPAATAALPGDRHAHAYPSFRHRHRRFVRHRPGTGKLAASDGYDLLIAADRPLAQASAMLQGLGAQVTAVETDLATPGGLRELLAALDTRSVDALFANAGHGLGGAFLDQQPQQIQHVIDTNVSGTVALLHAIGNRMRTAGRGRILITGSIAGFEPGSYQAVYNATKAFVDSFALAVRDELKDSGVTVSCLMPGVTDTDFFERAGMLDTKLAAGRKMDPAEVARIGYDAMNRGEADVIAGWRNKLEVAMASLTSDERLAAKHAKVARPGSARQ</sequence>
<keyword evidence="4" id="KW-1185">Reference proteome</keyword>
<dbReference type="EMBL" id="JANFQO010000001">
    <property type="protein sequence ID" value="MCQ4163267.1"/>
    <property type="molecule type" value="Genomic_DNA"/>
</dbReference>